<evidence type="ECO:0000313" key="1">
    <source>
        <dbReference type="Proteomes" id="UP000887576"/>
    </source>
</evidence>
<dbReference type="Proteomes" id="UP000887576">
    <property type="component" value="Unplaced"/>
</dbReference>
<name>A0AC34Q2G3_9BILA</name>
<accession>A0AC34Q2G3</accession>
<dbReference type="WBParaSite" id="JU765_v2.g12259.t1">
    <property type="protein sequence ID" value="JU765_v2.g12259.t1"/>
    <property type="gene ID" value="JU765_v2.g12259"/>
</dbReference>
<organism evidence="1 2">
    <name type="scientific">Panagrolaimus sp. JU765</name>
    <dbReference type="NCBI Taxonomy" id="591449"/>
    <lineage>
        <taxon>Eukaryota</taxon>
        <taxon>Metazoa</taxon>
        <taxon>Ecdysozoa</taxon>
        <taxon>Nematoda</taxon>
        <taxon>Chromadorea</taxon>
        <taxon>Rhabditida</taxon>
        <taxon>Tylenchina</taxon>
        <taxon>Panagrolaimomorpha</taxon>
        <taxon>Panagrolaimoidea</taxon>
        <taxon>Panagrolaimidae</taxon>
        <taxon>Panagrolaimus</taxon>
    </lineage>
</organism>
<evidence type="ECO:0000313" key="2">
    <source>
        <dbReference type="WBParaSite" id="JU765_v2.g12259.t1"/>
    </source>
</evidence>
<reference evidence="2" key="1">
    <citation type="submission" date="2022-11" db="UniProtKB">
        <authorList>
            <consortium name="WormBaseParasite"/>
        </authorList>
    </citation>
    <scope>IDENTIFICATION</scope>
</reference>
<sequence>MSESNILNFNNIWESLLFENELADAYRKLMKSLDAKDVIVRGYLQPLGVWNKALTVKSEVLHQIGNDDGAEKDLLELQKQVDDVAADVLVFTQDLLQKCSAKIISANSQCLTDINTFQIKQDELKLRTKNAFDNFIVERFQNWRLEDVKKLQVRIQLKLEADETLILSKFAHTKKRQLQECETLSKLQAEMTKLRLSLSEYPLQANRRIRKYDQQLFLQKETIKILQKQLKFVQKGTEGSLSRSTSRKTSKDTQRTKLSEGMKRRQTVYEQIFKDNTKQLEKQETGSSTTAEDE</sequence>
<protein>
    <submittedName>
        <fullName evidence="2">Uncharacterized protein</fullName>
    </submittedName>
</protein>
<proteinExistence type="predicted"/>